<dbReference type="VEuPathDB" id="FungiDB:ASPVEDRAFT_83691"/>
<name>A0A1L9PKX3_ASPVE</name>
<protein>
    <submittedName>
        <fullName evidence="1">Uncharacterized protein</fullName>
    </submittedName>
</protein>
<keyword evidence="2" id="KW-1185">Reference proteome</keyword>
<dbReference type="AlphaFoldDB" id="A0A1L9PKX3"/>
<sequence length="118" mass="13106">MSILKQRQAVKAAELSVDETPGLKSCVYSMQVNGNPYPMPNCDNLYYRSVILLDKDGERVISAHAYLNRYVKFSKKATFKPVKLPPMPGTPVILLKDIVTGRSDSKPGFNQSTSKKGK</sequence>
<evidence type="ECO:0000313" key="2">
    <source>
        <dbReference type="Proteomes" id="UP000184073"/>
    </source>
</evidence>
<dbReference type="GeneID" id="63732943"/>
<dbReference type="EMBL" id="KV878129">
    <property type="protein sequence ID" value="OJJ02178.1"/>
    <property type="molecule type" value="Genomic_DNA"/>
</dbReference>
<gene>
    <name evidence="1" type="ORF">ASPVEDRAFT_83691</name>
</gene>
<proteinExistence type="predicted"/>
<dbReference type="OrthoDB" id="5346621at2759"/>
<evidence type="ECO:0000313" key="1">
    <source>
        <dbReference type="EMBL" id="OJJ02178.1"/>
    </source>
</evidence>
<dbReference type="RefSeq" id="XP_040667940.1">
    <property type="nucleotide sequence ID" value="XM_040817432.1"/>
</dbReference>
<reference evidence="2" key="1">
    <citation type="journal article" date="2017" name="Genome Biol.">
        <title>Comparative genomics reveals high biological diversity and specific adaptations in the industrially and medically important fungal genus Aspergillus.</title>
        <authorList>
            <person name="de Vries R.P."/>
            <person name="Riley R."/>
            <person name="Wiebenga A."/>
            <person name="Aguilar-Osorio G."/>
            <person name="Amillis S."/>
            <person name="Uchima C.A."/>
            <person name="Anderluh G."/>
            <person name="Asadollahi M."/>
            <person name="Askin M."/>
            <person name="Barry K."/>
            <person name="Battaglia E."/>
            <person name="Bayram O."/>
            <person name="Benocci T."/>
            <person name="Braus-Stromeyer S.A."/>
            <person name="Caldana C."/>
            <person name="Canovas D."/>
            <person name="Cerqueira G.C."/>
            <person name="Chen F."/>
            <person name="Chen W."/>
            <person name="Choi C."/>
            <person name="Clum A."/>
            <person name="Dos Santos R.A."/>
            <person name="Damasio A.R."/>
            <person name="Diallinas G."/>
            <person name="Emri T."/>
            <person name="Fekete E."/>
            <person name="Flipphi M."/>
            <person name="Freyberg S."/>
            <person name="Gallo A."/>
            <person name="Gournas C."/>
            <person name="Habgood R."/>
            <person name="Hainaut M."/>
            <person name="Harispe M.L."/>
            <person name="Henrissat B."/>
            <person name="Hilden K.S."/>
            <person name="Hope R."/>
            <person name="Hossain A."/>
            <person name="Karabika E."/>
            <person name="Karaffa L."/>
            <person name="Karanyi Z."/>
            <person name="Krasevec N."/>
            <person name="Kuo A."/>
            <person name="Kusch H."/>
            <person name="LaButti K."/>
            <person name="Lagendijk E.L."/>
            <person name="Lapidus A."/>
            <person name="Levasseur A."/>
            <person name="Lindquist E."/>
            <person name="Lipzen A."/>
            <person name="Logrieco A.F."/>
            <person name="MacCabe A."/>
            <person name="Maekelae M.R."/>
            <person name="Malavazi I."/>
            <person name="Melin P."/>
            <person name="Meyer V."/>
            <person name="Mielnichuk N."/>
            <person name="Miskei M."/>
            <person name="Molnar A.P."/>
            <person name="Mule G."/>
            <person name="Ngan C.Y."/>
            <person name="Orejas M."/>
            <person name="Orosz E."/>
            <person name="Ouedraogo J.P."/>
            <person name="Overkamp K.M."/>
            <person name="Park H.-S."/>
            <person name="Perrone G."/>
            <person name="Piumi F."/>
            <person name="Punt P.J."/>
            <person name="Ram A.F."/>
            <person name="Ramon A."/>
            <person name="Rauscher S."/>
            <person name="Record E."/>
            <person name="Riano-Pachon D.M."/>
            <person name="Robert V."/>
            <person name="Roehrig J."/>
            <person name="Ruller R."/>
            <person name="Salamov A."/>
            <person name="Salih N.S."/>
            <person name="Samson R.A."/>
            <person name="Sandor E."/>
            <person name="Sanguinetti M."/>
            <person name="Schuetze T."/>
            <person name="Sepcic K."/>
            <person name="Shelest E."/>
            <person name="Sherlock G."/>
            <person name="Sophianopoulou V."/>
            <person name="Squina F.M."/>
            <person name="Sun H."/>
            <person name="Susca A."/>
            <person name="Todd R.B."/>
            <person name="Tsang A."/>
            <person name="Unkles S.E."/>
            <person name="van de Wiele N."/>
            <person name="van Rossen-Uffink D."/>
            <person name="Oliveira J.V."/>
            <person name="Vesth T.C."/>
            <person name="Visser J."/>
            <person name="Yu J.-H."/>
            <person name="Zhou M."/>
            <person name="Andersen M.R."/>
            <person name="Archer D.B."/>
            <person name="Baker S.E."/>
            <person name="Benoit I."/>
            <person name="Brakhage A.A."/>
            <person name="Braus G.H."/>
            <person name="Fischer R."/>
            <person name="Frisvad J.C."/>
            <person name="Goldman G.H."/>
            <person name="Houbraken J."/>
            <person name="Oakley B."/>
            <person name="Pocsi I."/>
            <person name="Scazzocchio C."/>
            <person name="Seiboth B."/>
            <person name="vanKuyk P.A."/>
            <person name="Wortman J."/>
            <person name="Dyer P.S."/>
            <person name="Grigoriev I.V."/>
        </authorList>
    </citation>
    <scope>NUCLEOTIDE SEQUENCE [LARGE SCALE GENOMIC DNA]</scope>
    <source>
        <strain evidence="2">CBS 583.65</strain>
    </source>
</reference>
<dbReference type="Proteomes" id="UP000184073">
    <property type="component" value="Unassembled WGS sequence"/>
</dbReference>
<accession>A0A1L9PKX3</accession>
<organism evidence="1 2">
    <name type="scientific">Aspergillus versicolor CBS 583.65</name>
    <dbReference type="NCBI Taxonomy" id="1036611"/>
    <lineage>
        <taxon>Eukaryota</taxon>
        <taxon>Fungi</taxon>
        <taxon>Dikarya</taxon>
        <taxon>Ascomycota</taxon>
        <taxon>Pezizomycotina</taxon>
        <taxon>Eurotiomycetes</taxon>
        <taxon>Eurotiomycetidae</taxon>
        <taxon>Eurotiales</taxon>
        <taxon>Aspergillaceae</taxon>
        <taxon>Aspergillus</taxon>
        <taxon>Aspergillus subgen. Nidulantes</taxon>
    </lineage>
</organism>